<dbReference type="KEGG" id="kan:IMCC3317_11770"/>
<evidence type="ECO:0000313" key="2">
    <source>
        <dbReference type="Proteomes" id="UP000464657"/>
    </source>
</evidence>
<reference evidence="1 2" key="1">
    <citation type="journal article" date="2013" name="Int. J. Syst. Evol. Microbiol.">
        <title>Kordia antarctica sp. nov., isolated from Antarctic seawater.</title>
        <authorList>
            <person name="Baek K."/>
            <person name="Choi A."/>
            <person name="Kang I."/>
            <person name="Lee K."/>
            <person name="Cho J.C."/>
        </authorList>
    </citation>
    <scope>NUCLEOTIDE SEQUENCE [LARGE SCALE GENOMIC DNA]</scope>
    <source>
        <strain evidence="1 2">IMCC3317</strain>
    </source>
</reference>
<dbReference type="Proteomes" id="UP000464657">
    <property type="component" value="Chromosome"/>
</dbReference>
<keyword evidence="2" id="KW-1185">Reference proteome</keyword>
<dbReference type="AlphaFoldDB" id="A0A7L4ZHC0"/>
<sequence length="64" mass="6947">MKKKSLKSLALNKKSISSLDEGNAKGGREANTSTLNSMIRCFTMGECISVHYCPTTIIQDAPIN</sequence>
<dbReference type="EMBL" id="CP019288">
    <property type="protein sequence ID" value="QHI35829.1"/>
    <property type="molecule type" value="Genomic_DNA"/>
</dbReference>
<dbReference type="NCBIfam" id="NF038153">
    <property type="entry name" value="lant_leader_L1a"/>
    <property type="match status" value="1"/>
</dbReference>
<name>A0A7L4ZHC0_9FLAO</name>
<gene>
    <name evidence="1" type="ORF">IMCC3317_11770</name>
</gene>
<protein>
    <submittedName>
        <fullName evidence="1">Uncharacterized protein</fullName>
    </submittedName>
</protein>
<evidence type="ECO:0000313" key="1">
    <source>
        <dbReference type="EMBL" id="QHI35829.1"/>
    </source>
</evidence>
<dbReference type="RefSeq" id="WP_160128550.1">
    <property type="nucleotide sequence ID" value="NZ_CP019288.1"/>
</dbReference>
<organism evidence="1 2">
    <name type="scientific">Kordia antarctica</name>
    <dbReference type="NCBI Taxonomy" id="1218801"/>
    <lineage>
        <taxon>Bacteria</taxon>
        <taxon>Pseudomonadati</taxon>
        <taxon>Bacteroidota</taxon>
        <taxon>Flavobacteriia</taxon>
        <taxon>Flavobacteriales</taxon>
        <taxon>Flavobacteriaceae</taxon>
        <taxon>Kordia</taxon>
    </lineage>
</organism>
<dbReference type="InterPro" id="IPR058238">
    <property type="entry name" value="Lant_leader_dom"/>
</dbReference>
<proteinExistence type="predicted"/>
<accession>A0A7L4ZHC0</accession>